<evidence type="ECO:0000256" key="1">
    <source>
        <dbReference type="SAM" id="MobiDB-lite"/>
    </source>
</evidence>
<evidence type="ECO:0000313" key="3">
    <source>
        <dbReference type="Proteomes" id="UP001176941"/>
    </source>
</evidence>
<feature type="compositionally biased region" description="Polar residues" evidence="1">
    <location>
        <begin position="68"/>
        <end position="78"/>
    </location>
</feature>
<reference evidence="2" key="1">
    <citation type="submission" date="2023-04" db="EMBL/GenBank/DDBJ databases">
        <authorList>
            <consortium name="ELIXIR-Norway"/>
        </authorList>
    </citation>
    <scope>NUCLEOTIDE SEQUENCE [LARGE SCALE GENOMIC DNA]</scope>
</reference>
<dbReference type="Proteomes" id="UP001176941">
    <property type="component" value="Chromosome 20"/>
</dbReference>
<dbReference type="EMBL" id="OX459956">
    <property type="protein sequence ID" value="CAI9161515.1"/>
    <property type="molecule type" value="Genomic_DNA"/>
</dbReference>
<feature type="region of interest" description="Disordered" evidence="1">
    <location>
        <begin position="1"/>
        <end position="110"/>
    </location>
</feature>
<feature type="compositionally biased region" description="Polar residues" evidence="1">
    <location>
        <begin position="42"/>
        <end position="53"/>
    </location>
</feature>
<proteinExistence type="predicted"/>
<name>A0ABN8YIX5_RANTA</name>
<feature type="compositionally biased region" description="Polar residues" evidence="1">
    <location>
        <begin position="1"/>
        <end position="12"/>
    </location>
</feature>
<feature type="compositionally biased region" description="Polar residues" evidence="1">
    <location>
        <begin position="94"/>
        <end position="110"/>
    </location>
</feature>
<sequence>MPSESVDPTFNAQKHYPGFTAEGQSTPGNAEASDPPPPNSDLHPNNQESTLSHSHMETSIFMPRPQAMDSSSYASTSAGLKYPESGADPLLPTEQMQTGLSNQTTVIVKI</sequence>
<gene>
    <name evidence="2" type="ORF">MRATA1EN1_LOCUS10477</name>
</gene>
<evidence type="ECO:0000313" key="2">
    <source>
        <dbReference type="EMBL" id="CAI9161515.1"/>
    </source>
</evidence>
<accession>A0ABN8YIX5</accession>
<keyword evidence="3" id="KW-1185">Reference proteome</keyword>
<organism evidence="2 3">
    <name type="scientific">Rangifer tarandus platyrhynchus</name>
    <name type="common">Svalbard reindeer</name>
    <dbReference type="NCBI Taxonomy" id="3082113"/>
    <lineage>
        <taxon>Eukaryota</taxon>
        <taxon>Metazoa</taxon>
        <taxon>Chordata</taxon>
        <taxon>Craniata</taxon>
        <taxon>Vertebrata</taxon>
        <taxon>Euteleostomi</taxon>
        <taxon>Mammalia</taxon>
        <taxon>Eutheria</taxon>
        <taxon>Laurasiatheria</taxon>
        <taxon>Artiodactyla</taxon>
        <taxon>Ruminantia</taxon>
        <taxon>Pecora</taxon>
        <taxon>Cervidae</taxon>
        <taxon>Odocoileinae</taxon>
        <taxon>Rangifer</taxon>
    </lineage>
</organism>
<protein>
    <submittedName>
        <fullName evidence="2">Uncharacterized protein</fullName>
    </submittedName>
</protein>